<gene>
    <name evidence="3" type="ORF">EOD43_09530</name>
</gene>
<dbReference type="InterPro" id="IPR013094">
    <property type="entry name" value="AB_hydrolase_3"/>
</dbReference>
<evidence type="ECO:0000313" key="4">
    <source>
        <dbReference type="Proteomes" id="UP000282971"/>
    </source>
</evidence>
<dbReference type="InterPro" id="IPR050300">
    <property type="entry name" value="GDXG_lipolytic_enzyme"/>
</dbReference>
<dbReference type="Gene3D" id="3.40.50.1820">
    <property type="entry name" value="alpha/beta hydrolase"/>
    <property type="match status" value="1"/>
</dbReference>
<dbReference type="PANTHER" id="PTHR48081:SF8">
    <property type="entry name" value="ALPHA_BETA HYDROLASE FOLD-3 DOMAIN-CONTAINING PROTEIN-RELATED"/>
    <property type="match status" value="1"/>
</dbReference>
<dbReference type="GO" id="GO:0016787">
    <property type="term" value="F:hydrolase activity"/>
    <property type="evidence" value="ECO:0007669"/>
    <property type="project" value="UniProtKB-KW"/>
</dbReference>
<keyword evidence="4" id="KW-1185">Reference proteome</keyword>
<organism evidence="3 4">
    <name type="scientific">Sphingomonas crocodyli</name>
    <dbReference type="NCBI Taxonomy" id="1979270"/>
    <lineage>
        <taxon>Bacteria</taxon>
        <taxon>Pseudomonadati</taxon>
        <taxon>Pseudomonadota</taxon>
        <taxon>Alphaproteobacteria</taxon>
        <taxon>Sphingomonadales</taxon>
        <taxon>Sphingomonadaceae</taxon>
        <taxon>Sphingomonas</taxon>
    </lineage>
</organism>
<dbReference type="Pfam" id="PF07859">
    <property type="entry name" value="Abhydrolase_3"/>
    <property type="match status" value="1"/>
</dbReference>
<dbReference type="Proteomes" id="UP000282971">
    <property type="component" value="Unassembled WGS sequence"/>
</dbReference>
<dbReference type="RefSeq" id="WP_127743245.1">
    <property type="nucleotide sequence ID" value="NZ_SACN01000001.1"/>
</dbReference>
<accession>A0A437M991</accession>
<feature type="domain" description="Alpha/beta hydrolase fold-3" evidence="2">
    <location>
        <begin position="84"/>
        <end position="287"/>
    </location>
</feature>
<proteinExistence type="predicted"/>
<dbReference type="SUPFAM" id="SSF53474">
    <property type="entry name" value="alpha/beta-Hydrolases"/>
    <property type="match status" value="1"/>
</dbReference>
<comment type="caution">
    <text evidence="3">The sequence shown here is derived from an EMBL/GenBank/DDBJ whole genome shotgun (WGS) entry which is preliminary data.</text>
</comment>
<keyword evidence="1 3" id="KW-0378">Hydrolase</keyword>
<protein>
    <submittedName>
        <fullName evidence="3">Alpha/beta hydrolase</fullName>
    </submittedName>
</protein>
<evidence type="ECO:0000256" key="1">
    <source>
        <dbReference type="ARBA" id="ARBA00022801"/>
    </source>
</evidence>
<sequence>MDSDFIRPDVRTFLDKINGMDRPALYTMPAAQARAQSAQDNARSDLPADPIAFRRDIDIPAPHGTIAARFYDAQEARDEAGPLIVFIHGGGFVLGDLDTYDSAATAIANGTGLPVISIAYRLAPDHPWPAAPDDCEAALRWIAEQPDLFGRSYDRIALAGDSAGATLSIVSAMALRETTAALPVTAIWALYPATDLRRRYPSTERFAEKHMLTADLLRWFNECYAPDFKHWRASPAYGLLAGLPPVLVSTSSLDPLLDQGRAFAKALVEAGGSVTYDEAAGTIHGWLTLRRALPSANADLARSLALFRTLIDLRPS</sequence>
<evidence type="ECO:0000313" key="3">
    <source>
        <dbReference type="EMBL" id="RVT94074.1"/>
    </source>
</evidence>
<dbReference type="InterPro" id="IPR029058">
    <property type="entry name" value="AB_hydrolase_fold"/>
</dbReference>
<dbReference type="PANTHER" id="PTHR48081">
    <property type="entry name" value="AB HYDROLASE SUPERFAMILY PROTEIN C4A8.06C"/>
    <property type="match status" value="1"/>
</dbReference>
<name>A0A437M991_9SPHN</name>
<dbReference type="EMBL" id="SACN01000001">
    <property type="protein sequence ID" value="RVT94074.1"/>
    <property type="molecule type" value="Genomic_DNA"/>
</dbReference>
<dbReference type="OrthoDB" id="9806180at2"/>
<reference evidence="3 4" key="1">
    <citation type="submission" date="2019-01" db="EMBL/GenBank/DDBJ databases">
        <authorList>
            <person name="Chen W.-M."/>
        </authorList>
    </citation>
    <scope>NUCLEOTIDE SEQUENCE [LARGE SCALE GENOMIC DNA]</scope>
    <source>
        <strain evidence="3 4">CCP-7</strain>
    </source>
</reference>
<dbReference type="AlphaFoldDB" id="A0A437M991"/>
<evidence type="ECO:0000259" key="2">
    <source>
        <dbReference type="Pfam" id="PF07859"/>
    </source>
</evidence>